<dbReference type="Pfam" id="PF13330">
    <property type="entry name" value="Mucin2_WxxW"/>
    <property type="match status" value="6"/>
</dbReference>
<accession>A0A3Q3DEM4</accession>
<dbReference type="PANTHER" id="PTHR15031">
    <property type="entry name" value="CARTILAGE INTERMEDIATE LAYER PROTEIN CLIP"/>
    <property type="match status" value="1"/>
</dbReference>
<keyword evidence="7" id="KW-1185">Reference proteome</keyword>
<evidence type="ECO:0000256" key="1">
    <source>
        <dbReference type="ARBA" id="ARBA00004613"/>
    </source>
</evidence>
<keyword evidence="4" id="KW-0325">Glycoprotein</keyword>
<feature type="domain" description="WxxW" evidence="5">
    <location>
        <begin position="68"/>
        <end position="152"/>
    </location>
</feature>
<proteinExistence type="predicted"/>
<feature type="domain" description="WxxW" evidence="5">
    <location>
        <begin position="257"/>
        <end position="340"/>
    </location>
</feature>
<evidence type="ECO:0000256" key="3">
    <source>
        <dbReference type="ARBA" id="ARBA00022729"/>
    </source>
</evidence>
<keyword evidence="3" id="KW-0732">Signal</keyword>
<dbReference type="GO" id="GO:0005576">
    <property type="term" value="C:extracellular region"/>
    <property type="evidence" value="ECO:0007669"/>
    <property type="project" value="UniProtKB-SubCell"/>
</dbReference>
<name>A0A3Q3DEM4_HIPCM</name>
<evidence type="ECO:0000259" key="5">
    <source>
        <dbReference type="Pfam" id="PF13330"/>
    </source>
</evidence>
<evidence type="ECO:0000313" key="7">
    <source>
        <dbReference type="Proteomes" id="UP000264820"/>
    </source>
</evidence>
<dbReference type="Proteomes" id="UP000264820">
    <property type="component" value="Unplaced"/>
</dbReference>
<organism evidence="6 7">
    <name type="scientific">Hippocampus comes</name>
    <name type="common">Tiger tail seahorse</name>
    <dbReference type="NCBI Taxonomy" id="109280"/>
    <lineage>
        <taxon>Eukaryota</taxon>
        <taxon>Metazoa</taxon>
        <taxon>Chordata</taxon>
        <taxon>Craniata</taxon>
        <taxon>Vertebrata</taxon>
        <taxon>Euteleostomi</taxon>
        <taxon>Actinopterygii</taxon>
        <taxon>Neopterygii</taxon>
        <taxon>Teleostei</taxon>
        <taxon>Neoteleostei</taxon>
        <taxon>Acanthomorphata</taxon>
        <taxon>Syngnathiaria</taxon>
        <taxon>Syngnathiformes</taxon>
        <taxon>Syngnathoidei</taxon>
        <taxon>Syngnathidae</taxon>
        <taxon>Hippocampus</taxon>
    </lineage>
</organism>
<dbReference type="Ensembl" id="ENSHCOT00000016470.1">
    <property type="protein sequence ID" value="ENSHCOP00000010159.1"/>
    <property type="gene ID" value="ENSHCOG00000012714.1"/>
</dbReference>
<sequence>MEICDVPIQIEARTLSGESVDSTGETIHKSDTKTGFICRNVDQSSGICSDYEVRFLCPLTFCHPEECWTPWFDRDNPCGYGDFETLPDLHKEYPWKICKHPIKIQIKTTSGANVSSTGDVILAADTDVGFVCRNCDQPDDGHCADYKVRFLCPLEFCKPEVCKTAWYNRDNPNDTGDFELLKELQFENPNEICPFPLDIEVKTVDGNSLSSTRDIIAVVDATTGFICKNDDQKSGTCSDYQVRFICPIDFCKEHECWTPWLDGDNPSGAGDYETISHLRHKYPCKICATPLQIEVETIHGFSVAATGDVIHVADVETGFICQNYDQKHGSCSDYRVRFRCPLDFCNPPECWTVWFDVDDPDNEGDFEEISKIWEQFPSEMCNMPTSIEARTKCGASVDSTGDVIYIADTETGFICKNSDEKRCSDYEVRFKCPLTFCYPDVCYTPWFNHDDPRGTGDYELLSHLRPKKHICDYPVDIQVVTAYDNYPFSYTGQIPYIYSATEGFACRNEDQNNHRCYDYKVRFGCPCKLDAK</sequence>
<reference evidence="6" key="1">
    <citation type="submission" date="2025-08" db="UniProtKB">
        <authorList>
            <consortium name="Ensembl"/>
        </authorList>
    </citation>
    <scope>IDENTIFICATION</scope>
</reference>
<evidence type="ECO:0000256" key="4">
    <source>
        <dbReference type="ARBA" id="ARBA00023180"/>
    </source>
</evidence>
<dbReference type="GeneTree" id="ENSGT00390000008152"/>
<evidence type="ECO:0000256" key="2">
    <source>
        <dbReference type="ARBA" id="ARBA00022525"/>
    </source>
</evidence>
<dbReference type="AlphaFoldDB" id="A0A3Q3DEM4"/>
<evidence type="ECO:0000313" key="6">
    <source>
        <dbReference type="Ensembl" id="ENSHCOP00000010159.1"/>
    </source>
</evidence>
<comment type="subcellular location">
    <subcellularLocation>
        <location evidence="1">Secreted</location>
    </subcellularLocation>
</comment>
<feature type="domain" description="WxxW" evidence="5">
    <location>
        <begin position="2"/>
        <end position="57"/>
    </location>
</feature>
<dbReference type="InterPro" id="IPR039675">
    <property type="entry name" value="CILP1/CILP2"/>
</dbReference>
<keyword evidence="2" id="KW-0964">Secreted</keyword>
<feature type="domain" description="WxxW" evidence="5">
    <location>
        <begin position="351"/>
        <end position="432"/>
    </location>
</feature>
<dbReference type="InterPro" id="IPR025155">
    <property type="entry name" value="WxxW_domain"/>
</dbReference>
<dbReference type="STRING" id="109280.ENSHCOP00000010159"/>
<feature type="domain" description="WxxW" evidence="5">
    <location>
        <begin position="164"/>
        <end position="246"/>
    </location>
</feature>
<feature type="domain" description="WxxW" evidence="5">
    <location>
        <begin position="444"/>
        <end position="525"/>
    </location>
</feature>
<reference evidence="6" key="2">
    <citation type="submission" date="2025-09" db="UniProtKB">
        <authorList>
            <consortium name="Ensembl"/>
        </authorList>
    </citation>
    <scope>IDENTIFICATION</scope>
</reference>
<protein>
    <submittedName>
        <fullName evidence="6">Mucin-5AC-like</fullName>
    </submittedName>
</protein>